<dbReference type="CDD" id="cd00140">
    <property type="entry name" value="beta_clamp"/>
    <property type="match status" value="1"/>
</dbReference>
<name>A0A2V3PP93_9BACT</name>
<evidence type="ECO:0000256" key="5">
    <source>
        <dbReference type="ARBA" id="ARBA00022679"/>
    </source>
</evidence>
<dbReference type="GO" id="GO:0006271">
    <property type="term" value="P:DNA strand elongation involved in DNA replication"/>
    <property type="evidence" value="ECO:0007669"/>
    <property type="project" value="TreeGrafter"/>
</dbReference>
<evidence type="ECO:0000256" key="10">
    <source>
        <dbReference type="PIRNR" id="PIRNR000804"/>
    </source>
</evidence>
<dbReference type="Pfam" id="PF02768">
    <property type="entry name" value="DNA_pol3_beta_3"/>
    <property type="match status" value="1"/>
</dbReference>
<dbReference type="PIRSF" id="PIRSF000804">
    <property type="entry name" value="DNA_pol_III_b"/>
    <property type="match status" value="1"/>
</dbReference>
<comment type="subunit">
    <text evidence="10">Forms a ring-shaped head-to-tail homodimer around DNA.</text>
</comment>
<keyword evidence="6 10" id="KW-0548">Nucleotidyltransferase</keyword>
<keyword evidence="5 10" id="KW-0808">Transferase</keyword>
<proteinExistence type="inferred from homology"/>
<dbReference type="GO" id="GO:0003887">
    <property type="term" value="F:DNA-directed DNA polymerase activity"/>
    <property type="evidence" value="ECO:0007669"/>
    <property type="project" value="UniProtKB-UniRule"/>
</dbReference>
<keyword evidence="9" id="KW-0238">DNA-binding</keyword>
<dbReference type="PANTHER" id="PTHR30478">
    <property type="entry name" value="DNA POLYMERASE III SUBUNIT BETA"/>
    <property type="match status" value="1"/>
</dbReference>
<keyword evidence="4 10" id="KW-0963">Cytoplasm</keyword>
<dbReference type="Pfam" id="PF02767">
    <property type="entry name" value="DNA_pol3_beta_2"/>
    <property type="match status" value="1"/>
</dbReference>
<dbReference type="RefSeq" id="WP_110311299.1">
    <property type="nucleotide sequence ID" value="NZ_QICL01000018.1"/>
</dbReference>
<evidence type="ECO:0000259" key="12">
    <source>
        <dbReference type="Pfam" id="PF02767"/>
    </source>
</evidence>
<feature type="domain" description="DNA polymerase III beta sliding clamp central" evidence="12">
    <location>
        <begin position="133"/>
        <end position="244"/>
    </location>
</feature>
<dbReference type="InterPro" id="IPR001001">
    <property type="entry name" value="DNA_polIII_beta"/>
</dbReference>
<dbReference type="InterPro" id="IPR022634">
    <property type="entry name" value="DNA_polIII_beta_N"/>
</dbReference>
<feature type="domain" description="DNA polymerase III beta sliding clamp N-terminal" evidence="11">
    <location>
        <begin position="5"/>
        <end position="120"/>
    </location>
</feature>
<evidence type="ECO:0000256" key="3">
    <source>
        <dbReference type="ARBA" id="ARBA00021035"/>
    </source>
</evidence>
<comment type="function">
    <text evidence="10">Confers DNA tethering and processivity to DNA polymerases and other proteins. Acts as a clamp, forming a ring around DNA (a reaction catalyzed by the clamp-loading complex) which diffuses in an ATP-independent manner freely and bidirectionally along dsDNA. Initially characterized for its ability to contact the catalytic subunit of DNA polymerase III (Pol III), a complex, multichain enzyme responsible for most of the replicative synthesis in bacteria; Pol III exhibits 3'-5' exonuclease proofreading activity. The beta chain is required for initiation of replication as well as for processivity of DNA replication.</text>
</comment>
<dbReference type="NCBIfam" id="TIGR00663">
    <property type="entry name" value="dnan"/>
    <property type="match status" value="1"/>
</dbReference>
<evidence type="ECO:0000313" key="14">
    <source>
        <dbReference type="EMBL" id="PXV62626.1"/>
    </source>
</evidence>
<dbReference type="AlphaFoldDB" id="A0A2V3PP93"/>
<comment type="caution">
    <text evidence="14">The sequence shown here is derived from an EMBL/GenBank/DDBJ whole genome shotgun (WGS) entry which is preliminary data.</text>
</comment>
<dbReference type="PANTHER" id="PTHR30478:SF0">
    <property type="entry name" value="BETA SLIDING CLAMP"/>
    <property type="match status" value="1"/>
</dbReference>
<sequence length="373" mass="41308">MTTTINISKSELSSRLISVSKIITPKPALPIMSCFLFKVENRVLHISAADHSGRINTTIDNVTTEDEISICFEAKILLDALSSLPEQPIEFLINENLNTTIKYNGGKFELMGKSSEEFPVENNIPDATSLSIPVVTFLDGINKTSFCVADDDLRPVMNGIYIELVDNTINYVASDGHKLALATYEFPFTRSHSFILPSKIASILRKVISHKEETIDLLIGSNNVRFAFGTYIIVARLIEGNYPNYRSVIPQNNDKILTIGTSALKSALSRVMVFSNQSSNLVKFELSNDRIELSAQDIDFSTAANETVTCEYNNDSMAIGFKGHFLTELISAIPSSDLQMSFSDQSKATLITPVDDKSTDKLTYLLMPMMLND</sequence>
<dbReference type="Gene3D" id="3.10.150.10">
    <property type="entry name" value="DNA Polymerase III, subunit A, domain 2"/>
    <property type="match status" value="1"/>
</dbReference>
<evidence type="ECO:0000256" key="2">
    <source>
        <dbReference type="ARBA" id="ARBA00010752"/>
    </source>
</evidence>
<evidence type="ECO:0000256" key="1">
    <source>
        <dbReference type="ARBA" id="ARBA00004496"/>
    </source>
</evidence>
<dbReference type="OrthoDB" id="8421503at2"/>
<dbReference type="SMART" id="SM00480">
    <property type="entry name" value="POL3Bc"/>
    <property type="match status" value="1"/>
</dbReference>
<gene>
    <name evidence="14" type="ORF">CLV62_11813</name>
</gene>
<reference evidence="14 15" key="1">
    <citation type="submission" date="2018-03" db="EMBL/GenBank/DDBJ databases">
        <title>Genomic Encyclopedia of Archaeal and Bacterial Type Strains, Phase II (KMG-II): from individual species to whole genera.</title>
        <authorList>
            <person name="Goeker M."/>
        </authorList>
    </citation>
    <scope>NUCLEOTIDE SEQUENCE [LARGE SCALE GENOMIC DNA]</scope>
    <source>
        <strain evidence="14 15">DSM 100214</strain>
    </source>
</reference>
<dbReference type="GO" id="GO:0003677">
    <property type="term" value="F:DNA binding"/>
    <property type="evidence" value="ECO:0007669"/>
    <property type="project" value="UniProtKB-UniRule"/>
</dbReference>
<dbReference type="Proteomes" id="UP000247973">
    <property type="component" value="Unassembled WGS sequence"/>
</dbReference>
<comment type="similarity">
    <text evidence="2 10">Belongs to the beta sliding clamp family.</text>
</comment>
<dbReference type="Pfam" id="PF00712">
    <property type="entry name" value="DNA_pol3_beta"/>
    <property type="match status" value="1"/>
</dbReference>
<dbReference type="GO" id="GO:0005737">
    <property type="term" value="C:cytoplasm"/>
    <property type="evidence" value="ECO:0007669"/>
    <property type="project" value="UniProtKB-SubCell"/>
</dbReference>
<dbReference type="GO" id="GO:0009360">
    <property type="term" value="C:DNA polymerase III complex"/>
    <property type="evidence" value="ECO:0007669"/>
    <property type="project" value="InterPro"/>
</dbReference>
<dbReference type="InterPro" id="IPR022635">
    <property type="entry name" value="DNA_polIII_beta_C"/>
</dbReference>
<keyword evidence="15" id="KW-1185">Reference proteome</keyword>
<evidence type="ECO:0000259" key="11">
    <source>
        <dbReference type="Pfam" id="PF00712"/>
    </source>
</evidence>
<protein>
    <recommendedName>
        <fullName evidence="3 10">Beta sliding clamp</fullName>
    </recommendedName>
</protein>
<evidence type="ECO:0000259" key="13">
    <source>
        <dbReference type="Pfam" id="PF02768"/>
    </source>
</evidence>
<dbReference type="GO" id="GO:0008408">
    <property type="term" value="F:3'-5' exonuclease activity"/>
    <property type="evidence" value="ECO:0007669"/>
    <property type="project" value="InterPro"/>
</dbReference>
<keyword evidence="8 10" id="KW-0239">DNA-directed DNA polymerase</keyword>
<evidence type="ECO:0000256" key="4">
    <source>
        <dbReference type="ARBA" id="ARBA00022490"/>
    </source>
</evidence>
<evidence type="ECO:0000256" key="8">
    <source>
        <dbReference type="ARBA" id="ARBA00022932"/>
    </source>
</evidence>
<keyword evidence="7 10" id="KW-0235">DNA replication</keyword>
<evidence type="ECO:0000313" key="15">
    <source>
        <dbReference type="Proteomes" id="UP000247973"/>
    </source>
</evidence>
<dbReference type="InterPro" id="IPR046938">
    <property type="entry name" value="DNA_clamp_sf"/>
</dbReference>
<dbReference type="SUPFAM" id="SSF55979">
    <property type="entry name" value="DNA clamp"/>
    <property type="match status" value="3"/>
</dbReference>
<dbReference type="Gene3D" id="3.70.10.10">
    <property type="match status" value="1"/>
</dbReference>
<dbReference type="EMBL" id="QICL01000018">
    <property type="protein sequence ID" value="PXV62626.1"/>
    <property type="molecule type" value="Genomic_DNA"/>
</dbReference>
<evidence type="ECO:0000256" key="7">
    <source>
        <dbReference type="ARBA" id="ARBA00022705"/>
    </source>
</evidence>
<comment type="subcellular location">
    <subcellularLocation>
        <location evidence="1 10">Cytoplasm</location>
    </subcellularLocation>
</comment>
<organism evidence="14 15">
    <name type="scientific">Dysgonomonas alginatilytica</name>
    <dbReference type="NCBI Taxonomy" id="1605892"/>
    <lineage>
        <taxon>Bacteria</taxon>
        <taxon>Pseudomonadati</taxon>
        <taxon>Bacteroidota</taxon>
        <taxon>Bacteroidia</taxon>
        <taxon>Bacteroidales</taxon>
        <taxon>Dysgonomonadaceae</taxon>
        <taxon>Dysgonomonas</taxon>
    </lineage>
</organism>
<evidence type="ECO:0000256" key="6">
    <source>
        <dbReference type="ARBA" id="ARBA00022695"/>
    </source>
</evidence>
<evidence type="ECO:0000256" key="9">
    <source>
        <dbReference type="ARBA" id="ARBA00023125"/>
    </source>
</evidence>
<dbReference type="InterPro" id="IPR022637">
    <property type="entry name" value="DNA_polIII_beta_cen"/>
</dbReference>
<feature type="domain" description="DNA polymerase III beta sliding clamp C-terminal" evidence="13">
    <location>
        <begin position="246"/>
        <end position="369"/>
    </location>
</feature>
<accession>A0A2V3PP93</accession>